<gene>
    <name evidence="2" type="ORF">CKAN_01052800</name>
</gene>
<keyword evidence="3" id="KW-1185">Reference proteome</keyword>
<dbReference type="PANTHER" id="PTHR26312:SF222">
    <property type="entry name" value="EXPRESSED PROTEIN"/>
    <property type="match status" value="1"/>
</dbReference>
<name>A0A443NTI4_9MAGN</name>
<protein>
    <submittedName>
        <fullName evidence="2">Tetratricopeptide repeat-containing domain-containing protein</fullName>
    </submittedName>
</protein>
<feature type="region of interest" description="Disordered" evidence="1">
    <location>
        <begin position="46"/>
        <end position="81"/>
    </location>
</feature>
<organism evidence="2 3">
    <name type="scientific">Cinnamomum micranthum f. kanehirae</name>
    <dbReference type="NCBI Taxonomy" id="337451"/>
    <lineage>
        <taxon>Eukaryota</taxon>
        <taxon>Viridiplantae</taxon>
        <taxon>Streptophyta</taxon>
        <taxon>Embryophyta</taxon>
        <taxon>Tracheophyta</taxon>
        <taxon>Spermatophyta</taxon>
        <taxon>Magnoliopsida</taxon>
        <taxon>Magnoliidae</taxon>
        <taxon>Laurales</taxon>
        <taxon>Lauraceae</taxon>
        <taxon>Cinnamomum</taxon>
    </lineage>
</organism>
<evidence type="ECO:0000256" key="1">
    <source>
        <dbReference type="SAM" id="MobiDB-lite"/>
    </source>
</evidence>
<dbReference type="InterPro" id="IPR011990">
    <property type="entry name" value="TPR-like_helical_dom_sf"/>
</dbReference>
<evidence type="ECO:0000313" key="2">
    <source>
        <dbReference type="EMBL" id="RWR81830.1"/>
    </source>
</evidence>
<dbReference type="OrthoDB" id="1926212at2759"/>
<evidence type="ECO:0000313" key="3">
    <source>
        <dbReference type="Proteomes" id="UP000283530"/>
    </source>
</evidence>
<dbReference type="SUPFAM" id="SSF48452">
    <property type="entry name" value="TPR-like"/>
    <property type="match status" value="1"/>
</dbReference>
<sequence length="314" mass="35631">MIRSSSTPIMASLHEAAGRMEKSLKASPACKTRPNLHIPGDARQAMHVRRTRSEDNLNTRALTEEASQDSPVEFRANHTSRSKLQAVPKLETTPSFSLCRRGEDEQYDNDYENVCNEEGFGFPGYDTSVKGSDIERFRLFCNILNGVVYGHSTWENPSAMYMATGLGIGGTAAYTQVNKIEDEQMEKHIEKLAKENPCNSLILKNYAQYLFETKQDYKKADEYYSRAILAEPSDGEVLSEYARLRWESSRDEVAASRYFEQAIQQSPENSHVLGAYALFLWETDSGEQKQENPEVCQTCYVNPDHWLLLHPCSI</sequence>
<reference evidence="2 3" key="1">
    <citation type="journal article" date="2019" name="Nat. Plants">
        <title>Stout camphor tree genome fills gaps in understanding of flowering plant genome evolution.</title>
        <authorList>
            <person name="Chaw S.M."/>
            <person name="Liu Y.C."/>
            <person name="Wu Y.W."/>
            <person name="Wang H.Y."/>
            <person name="Lin C.I."/>
            <person name="Wu C.S."/>
            <person name="Ke H.M."/>
            <person name="Chang L.Y."/>
            <person name="Hsu C.Y."/>
            <person name="Yang H.T."/>
            <person name="Sudianto E."/>
            <person name="Hsu M.H."/>
            <person name="Wu K.P."/>
            <person name="Wang L.N."/>
            <person name="Leebens-Mack J.H."/>
            <person name="Tsai I.J."/>
        </authorList>
    </citation>
    <scope>NUCLEOTIDE SEQUENCE [LARGE SCALE GENOMIC DNA]</scope>
    <source>
        <strain evidence="3">cv. Chaw 1501</strain>
        <tissue evidence="2">Young leaves</tissue>
    </source>
</reference>
<dbReference type="Proteomes" id="UP000283530">
    <property type="component" value="Unassembled WGS sequence"/>
</dbReference>
<dbReference type="AlphaFoldDB" id="A0A443NTI4"/>
<dbReference type="EMBL" id="QPKB01000004">
    <property type="protein sequence ID" value="RWR81830.1"/>
    <property type="molecule type" value="Genomic_DNA"/>
</dbReference>
<proteinExistence type="predicted"/>
<dbReference type="PANTHER" id="PTHR26312">
    <property type="entry name" value="TETRATRICOPEPTIDE REPEAT PROTEIN 5"/>
    <property type="match status" value="1"/>
</dbReference>
<dbReference type="Gene3D" id="1.25.40.10">
    <property type="entry name" value="Tetratricopeptide repeat domain"/>
    <property type="match status" value="1"/>
</dbReference>
<accession>A0A443NTI4</accession>
<comment type="caution">
    <text evidence="2">The sequence shown here is derived from an EMBL/GenBank/DDBJ whole genome shotgun (WGS) entry which is preliminary data.</text>
</comment>